<keyword evidence="5 7" id="KW-0251">Elongation factor</keyword>
<dbReference type="SMART" id="SM01185">
    <property type="entry name" value="EFP"/>
    <property type="match status" value="1"/>
</dbReference>
<dbReference type="FunFam" id="2.40.50.140:FF:000009">
    <property type="entry name" value="Elongation factor P"/>
    <property type="match status" value="1"/>
</dbReference>
<dbReference type="Gene3D" id="2.40.50.140">
    <property type="entry name" value="Nucleic acid-binding proteins"/>
    <property type="match status" value="2"/>
</dbReference>
<evidence type="ECO:0000256" key="5">
    <source>
        <dbReference type="ARBA" id="ARBA00022768"/>
    </source>
</evidence>
<comment type="function">
    <text evidence="7">Involved in peptide bond synthesis. Stimulates efficient translation and peptide-bond synthesis on native or reconstituted 70S ribosomes in vitro. Probably functions indirectly by altering the affinity of the ribosome for aminoacyl-tRNA, thus increasing their reactivity as acceptors for peptidyl transferase.</text>
</comment>
<gene>
    <name evidence="7" type="primary">efp</name>
    <name evidence="12" type="ORF">A3F08_03240</name>
</gene>
<comment type="similarity">
    <text evidence="3 7 9">Belongs to the elongation factor P family.</text>
</comment>
<evidence type="ECO:0000256" key="8">
    <source>
        <dbReference type="NCBIfam" id="TIGR00038"/>
    </source>
</evidence>
<dbReference type="PANTHER" id="PTHR30053">
    <property type="entry name" value="ELONGATION FACTOR P"/>
    <property type="match status" value="1"/>
</dbReference>
<dbReference type="InterPro" id="IPR020599">
    <property type="entry name" value="Transl_elong_fac_P/YeiP"/>
</dbReference>
<dbReference type="Pfam" id="PF01132">
    <property type="entry name" value="EFP"/>
    <property type="match status" value="1"/>
</dbReference>
<dbReference type="InterPro" id="IPR015365">
    <property type="entry name" value="Elong-fact-P_C"/>
</dbReference>
<dbReference type="AlphaFoldDB" id="A0A1F5EKM4"/>
<dbReference type="InterPro" id="IPR013852">
    <property type="entry name" value="Transl_elong_P/YeiP_CS"/>
</dbReference>
<dbReference type="EMBL" id="MEZV01000004">
    <property type="protein sequence ID" value="OGD67893.1"/>
    <property type="molecule type" value="Genomic_DNA"/>
</dbReference>
<dbReference type="STRING" id="1797469.A3F08_03240"/>
<comment type="subcellular location">
    <subcellularLocation>
        <location evidence="1 7">Cytoplasm</location>
    </subcellularLocation>
</comment>
<keyword evidence="4 7" id="KW-0963">Cytoplasm</keyword>
<evidence type="ECO:0000256" key="2">
    <source>
        <dbReference type="ARBA" id="ARBA00004815"/>
    </source>
</evidence>
<evidence type="ECO:0000256" key="3">
    <source>
        <dbReference type="ARBA" id="ARBA00009479"/>
    </source>
</evidence>
<dbReference type="HAMAP" id="MF_00141">
    <property type="entry name" value="EF_P"/>
    <property type="match status" value="1"/>
</dbReference>
<dbReference type="Pfam" id="PF09285">
    <property type="entry name" value="Elong-fact-P_C"/>
    <property type="match status" value="1"/>
</dbReference>
<dbReference type="CDD" id="cd05794">
    <property type="entry name" value="S1_EF-P_repeat_2"/>
    <property type="match status" value="1"/>
</dbReference>
<evidence type="ECO:0000313" key="12">
    <source>
        <dbReference type="EMBL" id="OGD67893.1"/>
    </source>
</evidence>
<sequence>MLYLTDLKPGVSFIFNNEPYQVVYSEHSKQGRGGAIMRTKIKNLLTGAMFDRTFKGNESFDEAEIERTKAQFLYKDSANFFFMDPVSFDQFSLTENQIGTNKNYLKDGLDVEILYFQNKPININLPIKLDLKVTYTEPGFRGDTQSTTYKPATLETGYELQVPLFIKEGDIIKVDTRTGKYIERA</sequence>
<evidence type="ECO:0000259" key="11">
    <source>
        <dbReference type="SMART" id="SM01185"/>
    </source>
</evidence>
<dbReference type="SMART" id="SM00841">
    <property type="entry name" value="Elong-fact-P_C"/>
    <property type="match status" value="1"/>
</dbReference>
<dbReference type="InterPro" id="IPR001059">
    <property type="entry name" value="Transl_elong_P/YeiP_cen"/>
</dbReference>
<dbReference type="Gene3D" id="2.30.30.30">
    <property type="match status" value="1"/>
</dbReference>
<comment type="caution">
    <text evidence="12">The sequence shown here is derived from an EMBL/GenBank/DDBJ whole genome shotgun (WGS) entry which is preliminary data.</text>
</comment>
<accession>A0A1F5EKM4</accession>
<dbReference type="SUPFAM" id="SSF50104">
    <property type="entry name" value="Translation proteins SH3-like domain"/>
    <property type="match status" value="1"/>
</dbReference>
<dbReference type="Pfam" id="PF08207">
    <property type="entry name" value="EFP_N"/>
    <property type="match status" value="1"/>
</dbReference>
<keyword evidence="6 7" id="KW-0648">Protein biosynthesis</keyword>
<evidence type="ECO:0000256" key="4">
    <source>
        <dbReference type="ARBA" id="ARBA00022490"/>
    </source>
</evidence>
<evidence type="ECO:0000256" key="7">
    <source>
        <dbReference type="HAMAP-Rule" id="MF_00141"/>
    </source>
</evidence>
<evidence type="ECO:0000256" key="9">
    <source>
        <dbReference type="RuleBase" id="RU004389"/>
    </source>
</evidence>
<organism evidence="12 13">
    <name type="scientific">Candidatus Berkelbacteria bacterium RIFCSPHIGHO2_12_FULL_36_9</name>
    <dbReference type="NCBI Taxonomy" id="1797469"/>
    <lineage>
        <taxon>Bacteria</taxon>
        <taxon>Candidatus Berkelbacteria</taxon>
    </lineage>
</organism>
<dbReference type="InterPro" id="IPR012340">
    <property type="entry name" value="NA-bd_OB-fold"/>
</dbReference>
<dbReference type="GO" id="GO:0043043">
    <property type="term" value="P:peptide biosynthetic process"/>
    <property type="evidence" value="ECO:0007669"/>
    <property type="project" value="InterPro"/>
</dbReference>
<dbReference type="GO" id="GO:0003746">
    <property type="term" value="F:translation elongation factor activity"/>
    <property type="evidence" value="ECO:0007669"/>
    <property type="project" value="UniProtKB-UniRule"/>
</dbReference>
<evidence type="ECO:0000256" key="1">
    <source>
        <dbReference type="ARBA" id="ARBA00004496"/>
    </source>
</evidence>
<protein>
    <recommendedName>
        <fullName evidence="7 8">Elongation factor P</fullName>
        <shortName evidence="7">EF-P</shortName>
    </recommendedName>
</protein>
<dbReference type="Proteomes" id="UP000176451">
    <property type="component" value="Unassembled WGS sequence"/>
</dbReference>
<feature type="domain" description="Elongation factor P C-terminal" evidence="10">
    <location>
        <begin position="129"/>
        <end position="184"/>
    </location>
</feature>
<dbReference type="NCBIfam" id="TIGR00038">
    <property type="entry name" value="efp"/>
    <property type="match status" value="1"/>
</dbReference>
<evidence type="ECO:0000256" key="6">
    <source>
        <dbReference type="ARBA" id="ARBA00022917"/>
    </source>
</evidence>
<dbReference type="InterPro" id="IPR011768">
    <property type="entry name" value="Transl_elongation_fac_P"/>
</dbReference>
<dbReference type="NCBIfam" id="NF001810">
    <property type="entry name" value="PRK00529.1"/>
    <property type="match status" value="1"/>
</dbReference>
<reference evidence="12 13" key="1">
    <citation type="journal article" date="2016" name="Nat. Commun.">
        <title>Thousands of microbial genomes shed light on interconnected biogeochemical processes in an aquifer system.</title>
        <authorList>
            <person name="Anantharaman K."/>
            <person name="Brown C.T."/>
            <person name="Hug L.A."/>
            <person name="Sharon I."/>
            <person name="Castelle C.J."/>
            <person name="Probst A.J."/>
            <person name="Thomas B.C."/>
            <person name="Singh A."/>
            <person name="Wilkins M.J."/>
            <person name="Karaoz U."/>
            <person name="Brodie E.L."/>
            <person name="Williams K.H."/>
            <person name="Hubbard S.S."/>
            <person name="Banfield J.F."/>
        </authorList>
    </citation>
    <scope>NUCLEOTIDE SEQUENCE [LARGE SCALE GENOMIC DNA]</scope>
</reference>
<name>A0A1F5EKM4_9BACT</name>
<dbReference type="PIRSF" id="PIRSF005901">
    <property type="entry name" value="EF-P"/>
    <property type="match status" value="1"/>
</dbReference>
<dbReference type="InterPro" id="IPR014722">
    <property type="entry name" value="Rib_uL2_dom2"/>
</dbReference>
<proteinExistence type="inferred from homology"/>
<dbReference type="PROSITE" id="PS01275">
    <property type="entry name" value="EFP"/>
    <property type="match status" value="1"/>
</dbReference>
<dbReference type="GO" id="GO:0005829">
    <property type="term" value="C:cytosol"/>
    <property type="evidence" value="ECO:0007669"/>
    <property type="project" value="UniProtKB-ARBA"/>
</dbReference>
<dbReference type="UniPathway" id="UPA00345"/>
<comment type="pathway">
    <text evidence="2 7">Protein biosynthesis; polypeptide chain elongation.</text>
</comment>
<dbReference type="PANTHER" id="PTHR30053:SF12">
    <property type="entry name" value="ELONGATION FACTOR P (EF-P) FAMILY PROTEIN"/>
    <property type="match status" value="1"/>
</dbReference>
<dbReference type="FunFam" id="2.40.50.140:FF:000004">
    <property type="entry name" value="Elongation factor P"/>
    <property type="match status" value="1"/>
</dbReference>
<dbReference type="InterPro" id="IPR008991">
    <property type="entry name" value="Translation_prot_SH3-like_sf"/>
</dbReference>
<dbReference type="InterPro" id="IPR013185">
    <property type="entry name" value="Transl_elong_KOW-like"/>
</dbReference>
<feature type="domain" description="Translation elongation factor P/YeiP central" evidence="11">
    <location>
        <begin position="67"/>
        <end position="121"/>
    </location>
</feature>
<dbReference type="SUPFAM" id="SSF50249">
    <property type="entry name" value="Nucleic acid-binding proteins"/>
    <property type="match status" value="2"/>
</dbReference>
<evidence type="ECO:0000259" key="10">
    <source>
        <dbReference type="SMART" id="SM00841"/>
    </source>
</evidence>
<evidence type="ECO:0000313" key="13">
    <source>
        <dbReference type="Proteomes" id="UP000176451"/>
    </source>
</evidence>
<dbReference type="CDD" id="cd04470">
    <property type="entry name" value="S1_EF-P_repeat_1"/>
    <property type="match status" value="1"/>
</dbReference>
<dbReference type="FunFam" id="2.30.30.30:FF:000003">
    <property type="entry name" value="Elongation factor P"/>
    <property type="match status" value="1"/>
</dbReference>